<proteinExistence type="predicted"/>
<dbReference type="SUPFAM" id="SSF48403">
    <property type="entry name" value="Ankyrin repeat"/>
    <property type="match status" value="1"/>
</dbReference>
<dbReference type="Proteomes" id="UP000039865">
    <property type="component" value="Unassembled WGS sequence"/>
</dbReference>
<keyword evidence="3" id="KW-1185">Reference proteome</keyword>
<dbReference type="InterPro" id="IPR036770">
    <property type="entry name" value="Ankyrin_rpt-contain_sf"/>
</dbReference>
<organism evidence="2 3">
    <name type="scientific">Stylonychia lemnae</name>
    <name type="common">Ciliate</name>
    <dbReference type="NCBI Taxonomy" id="5949"/>
    <lineage>
        <taxon>Eukaryota</taxon>
        <taxon>Sar</taxon>
        <taxon>Alveolata</taxon>
        <taxon>Ciliophora</taxon>
        <taxon>Intramacronucleata</taxon>
        <taxon>Spirotrichea</taxon>
        <taxon>Stichotrichia</taxon>
        <taxon>Sporadotrichida</taxon>
        <taxon>Oxytrichidae</taxon>
        <taxon>Stylonychinae</taxon>
        <taxon>Stylonychia</taxon>
    </lineage>
</organism>
<sequence length="1577" mass="186312">MGSCQSKKFPKTPTSIKTKDQRSIPQHQAKSNEEIHEQDQSESSLSIQHKQPTGIFIQITSLILESDLLQILEASYTGNLKKFLELVEIHKVQDISDIVGFRQHIKVGNERYEKKYINTSIWNPLLLAIAGQQHQIVKAIFERIDSFHQTNCLSKPITIEKQKYIEYDHQKRIRRESFALKLSIKNMDRETFKFLWNENRLLWNLGHFFQCLNKIITYGWEQGLKILMASTTTKIIFMSINEVADFVDTIDLLRQEITISERSNPKLGKKFLDYLKTRPYFIYSIFFEIASFTHKPNKELLEQCLSNLVQDDIQFLHKQLDEIFTQVDDTQVLDQFKSKLLNRFENNDQLILNYLKKLEREFEKPEVNDTEVNLKVLEELDLYAFKTITVQKEPTNALLQALKKGFLKMVYYCFGKETGFINLRSIIRLNNKFEVQNDIAVLQVDFFNSHIDNEELFEMIYYNLVDILQLSNFLEILDDVAIRGNIKVIEFILRDKKFQSLFISSLELQKYLFINEAKQILGKQSFEKVLTILKNFPYKDYFKDVSSGNNGKAYTQKTLAHLDKLDQRKNDLRQKRQKLMITRGSGLIEFHSLQPDSAMKQRKSQIFQQQDLQQHLTSIQERQESEMTDRLKSMLDKDSNVNLKKISDIMLEEQKQPQKSQFFDQNRDSGTKLLLTPNHKDSNGNIHTNSRQITENQDENVRLSQMKQKEDAKILLPPREARKKLKEEEQVSQINDRSKIANNESPNRESQFKLPYIDQKNSKMNNNMISGRLSSESNFELKLDPQEQKLNLMQNFQREQQNDKPKKMSQIDLTIQQKNQEKRQKSIDRKSKVKEMQKDQDFIGQEDDDDIDQDIASADASYDDKQLSQRIPNVIQKKVGDFRETSNDIISAQVNAKNYEKLPGLIIQSIRNNNIQELKFYLSKYQIKNVTWMKHIEEEGNLRVMGKDFEILSNTSKNSKNMKDKVDPPMYDISMWNPILFAIYYQRTEMVKLLLESYAANFTIAIRLPPVNEFTEYIIPGQKPLVEQWANRRMNFQNESDTSYQSPQKPQYVIPFNPSDARVECFGIELAIRNKDISTLIYLWDQQAGLWEERHFAFVLDKVLQEHWDLGIGRIFRANTSHLIFKALNPEDKDNFLFSKIIDKITDTEYWEREQMLEYGAKPTQITEQQVKIVVEELKNQPYGNYAVLKYPNLFEKYNLLEDTLQKVRHDDIYDYVIARKENIRHLNDYITQYSTSKNKSQKILQHLLSLQKQAQQIEGAQRKTPQDPRQIIQLIKLGDLNKLKEFFAIPENQIFLDTLNQLQGHMDNDYQKMYQSNVKYIPSDETIQLLLADNSTYEWNPLIFSIFYQRKEMVQFFCENKRVYARNCLTTPFIIEVDEDAEELDEEKFIKEKSEMFSLVLCIMLHNKDIFKYLWRKCSFMWNDIHFVALVNFIFESQWLDGIKILFASANTHQIFNAMNMYEKEKFLKFCEKSISKQNPIAIKDFRYQMAFDPYNIYYLPIMATREDLQAWDKEEVSKELFIKNCSINFDERSFAILSKLNSHYVSEFISTAEGNNSELIQNFARKLRRYKGLTN</sequence>
<name>A0A077ZYU0_STYLE</name>
<feature type="compositionally biased region" description="Polar residues" evidence="1">
    <location>
        <begin position="1"/>
        <end position="16"/>
    </location>
</feature>
<dbReference type="EMBL" id="CCKQ01003660">
    <property type="protein sequence ID" value="CDW74782.1"/>
    <property type="molecule type" value="Genomic_DNA"/>
</dbReference>
<feature type="region of interest" description="Disordered" evidence="1">
    <location>
        <begin position="1"/>
        <end position="44"/>
    </location>
</feature>
<accession>A0A077ZYU0</accession>
<feature type="region of interest" description="Disordered" evidence="1">
    <location>
        <begin position="815"/>
        <end position="851"/>
    </location>
</feature>
<evidence type="ECO:0000256" key="1">
    <source>
        <dbReference type="SAM" id="MobiDB-lite"/>
    </source>
</evidence>
<dbReference type="InterPro" id="IPR002110">
    <property type="entry name" value="Ankyrin_rpt"/>
</dbReference>
<dbReference type="SMART" id="SM00248">
    <property type="entry name" value="ANK"/>
    <property type="match status" value="4"/>
</dbReference>
<gene>
    <name evidence="2" type="primary">Contig5838.g6266</name>
    <name evidence="2" type="ORF">STYLEM_3765</name>
</gene>
<dbReference type="InParanoid" id="A0A077ZYU0"/>
<feature type="compositionally biased region" description="Basic and acidic residues" evidence="1">
    <location>
        <begin position="819"/>
        <end position="841"/>
    </location>
</feature>
<feature type="compositionally biased region" description="Basic and acidic residues" evidence="1">
    <location>
        <begin position="30"/>
        <end position="39"/>
    </location>
</feature>
<feature type="region of interest" description="Disordered" evidence="1">
    <location>
        <begin position="718"/>
        <end position="752"/>
    </location>
</feature>
<feature type="compositionally biased region" description="Polar residues" evidence="1">
    <location>
        <begin position="683"/>
        <end position="695"/>
    </location>
</feature>
<evidence type="ECO:0000313" key="2">
    <source>
        <dbReference type="EMBL" id="CDW74782.1"/>
    </source>
</evidence>
<feature type="compositionally biased region" description="Polar residues" evidence="1">
    <location>
        <begin position="731"/>
        <end position="745"/>
    </location>
</feature>
<feature type="region of interest" description="Disordered" evidence="1">
    <location>
        <begin position="675"/>
        <end position="698"/>
    </location>
</feature>
<reference evidence="2 3" key="1">
    <citation type="submission" date="2014-06" db="EMBL/GenBank/DDBJ databases">
        <authorList>
            <person name="Swart Estienne"/>
        </authorList>
    </citation>
    <scope>NUCLEOTIDE SEQUENCE [LARGE SCALE GENOMIC DNA]</scope>
    <source>
        <strain evidence="2 3">130c</strain>
    </source>
</reference>
<evidence type="ECO:0000313" key="3">
    <source>
        <dbReference type="Proteomes" id="UP000039865"/>
    </source>
</evidence>
<protein>
    <submittedName>
        <fullName evidence="2">Uncharacterized protein</fullName>
    </submittedName>
</protein>